<gene>
    <name evidence="4" type="ORF">MM415A00138_0010</name>
    <name evidence="2" type="ORF">MM415B01354_0007</name>
    <name evidence="1" type="ORF">TM448A02481_0003</name>
    <name evidence="3" type="ORF">TM448B00155_0007</name>
</gene>
<accession>A0A6H1ZVY9</accession>
<dbReference type="EMBL" id="MT141354">
    <property type="protein sequence ID" value="QJA59102.1"/>
    <property type="molecule type" value="Genomic_DNA"/>
</dbReference>
<sequence length="140" mass="15977">MIDYSLSILLVCSATLLAVLFGYRSHRKDMVAVLTCLRFIAANTDTELPLSPTIYRPGKKEKQHGVSEPIGRKWEDEMLPQLLESEEGIFVDDPTDEEIDLRMRIEKYGQEDPVARDYLWRKAKAEDFKKSLKASGRDGA</sequence>
<proteinExistence type="predicted"/>
<dbReference type="AlphaFoldDB" id="A0A6H1ZVY9"/>
<organism evidence="1">
    <name type="scientific">viral metagenome</name>
    <dbReference type="NCBI Taxonomy" id="1070528"/>
    <lineage>
        <taxon>unclassified sequences</taxon>
        <taxon>metagenomes</taxon>
        <taxon>organismal metagenomes</taxon>
    </lineage>
</organism>
<dbReference type="EMBL" id="MT144593">
    <property type="protein sequence ID" value="QJH93891.1"/>
    <property type="molecule type" value="Genomic_DNA"/>
</dbReference>
<evidence type="ECO:0000313" key="2">
    <source>
        <dbReference type="EMBL" id="QJA59102.1"/>
    </source>
</evidence>
<dbReference type="EMBL" id="MT145196">
    <property type="protein sequence ID" value="QJI05197.1"/>
    <property type="molecule type" value="Genomic_DNA"/>
</dbReference>
<name>A0A6H1ZVY9_9ZZZZ</name>
<evidence type="ECO:0000313" key="4">
    <source>
        <dbReference type="EMBL" id="QJI05197.1"/>
    </source>
</evidence>
<reference evidence="1" key="1">
    <citation type="submission" date="2020-03" db="EMBL/GenBank/DDBJ databases">
        <title>The deep terrestrial virosphere.</title>
        <authorList>
            <person name="Holmfeldt K."/>
            <person name="Nilsson E."/>
            <person name="Simone D."/>
            <person name="Lopez-Fernandez M."/>
            <person name="Wu X."/>
            <person name="de Brujin I."/>
            <person name="Lundin D."/>
            <person name="Andersson A."/>
            <person name="Bertilsson S."/>
            <person name="Dopson M."/>
        </authorList>
    </citation>
    <scope>NUCLEOTIDE SEQUENCE</scope>
    <source>
        <strain evidence="4">MM415A00138</strain>
        <strain evidence="2">MM415B01354</strain>
        <strain evidence="1">TM448A02481</strain>
        <strain evidence="3">TM448B00155</strain>
    </source>
</reference>
<evidence type="ECO:0000313" key="3">
    <source>
        <dbReference type="EMBL" id="QJH93891.1"/>
    </source>
</evidence>
<protein>
    <submittedName>
        <fullName evidence="1">Uncharacterized protein</fullName>
    </submittedName>
</protein>
<evidence type="ECO:0000313" key="1">
    <source>
        <dbReference type="EMBL" id="QJA52096.1"/>
    </source>
</evidence>
<dbReference type="EMBL" id="MT144312">
    <property type="protein sequence ID" value="QJA52096.1"/>
    <property type="molecule type" value="Genomic_DNA"/>
</dbReference>